<accession>A0A845SPU7</accession>
<name>A0A845SPU7_9GAMM</name>
<dbReference type="AlphaFoldDB" id="A0A845SPU7"/>
<dbReference type="RefSeq" id="WP_162368810.1">
    <property type="nucleotide sequence ID" value="NZ_WUBS01000051.1"/>
</dbReference>
<dbReference type="EMBL" id="WUBS01000051">
    <property type="protein sequence ID" value="NDL66119.1"/>
    <property type="molecule type" value="Genomic_DNA"/>
</dbReference>
<organism evidence="1 2">
    <name type="scientific">Acerihabitans arboris</name>
    <dbReference type="NCBI Taxonomy" id="2691583"/>
    <lineage>
        <taxon>Bacteria</taxon>
        <taxon>Pseudomonadati</taxon>
        <taxon>Pseudomonadota</taxon>
        <taxon>Gammaproteobacteria</taxon>
        <taxon>Enterobacterales</taxon>
        <taxon>Pectobacteriaceae</taxon>
        <taxon>Acerihabitans</taxon>
    </lineage>
</organism>
<proteinExistence type="predicted"/>
<keyword evidence="2" id="KW-1185">Reference proteome</keyword>
<gene>
    <name evidence="1" type="ORF">GRH90_25805</name>
</gene>
<sequence length="78" mass="8920">MLMDRQSTPLAARRAPWPVLSRSSLNMAIIDTTTGLGLLALRESHTDFAQHVFFQIFSLFRIVKERYFAAYSLECALK</sequence>
<reference evidence="1 2" key="2">
    <citation type="submission" date="2020-02" db="EMBL/GenBank/DDBJ databases">
        <title>The new genus of Enterobacteriales.</title>
        <authorList>
            <person name="Kim I.S."/>
        </authorList>
    </citation>
    <scope>NUCLEOTIDE SEQUENCE [LARGE SCALE GENOMIC DNA]</scope>
    <source>
        <strain evidence="1 2">SAP-6</strain>
    </source>
</reference>
<evidence type="ECO:0000313" key="1">
    <source>
        <dbReference type="EMBL" id="NDL66119.1"/>
    </source>
</evidence>
<dbReference type="Proteomes" id="UP000461443">
    <property type="component" value="Unassembled WGS sequence"/>
</dbReference>
<protein>
    <submittedName>
        <fullName evidence="1">Uncharacterized protein</fullName>
    </submittedName>
</protein>
<comment type="caution">
    <text evidence="1">The sequence shown here is derived from an EMBL/GenBank/DDBJ whole genome shotgun (WGS) entry which is preliminary data.</text>
</comment>
<evidence type="ECO:0000313" key="2">
    <source>
        <dbReference type="Proteomes" id="UP000461443"/>
    </source>
</evidence>
<reference evidence="1 2" key="1">
    <citation type="submission" date="2019-12" db="EMBL/GenBank/DDBJ databases">
        <authorList>
            <person name="Lee S.D."/>
        </authorList>
    </citation>
    <scope>NUCLEOTIDE SEQUENCE [LARGE SCALE GENOMIC DNA]</scope>
    <source>
        <strain evidence="1 2">SAP-6</strain>
    </source>
</reference>